<name>A0ABW3LGB6_9BACI</name>
<organism evidence="1 2">
    <name type="scientific">Virgibacillus byunsanensis</name>
    <dbReference type="NCBI Taxonomy" id="570945"/>
    <lineage>
        <taxon>Bacteria</taxon>
        <taxon>Bacillati</taxon>
        <taxon>Bacillota</taxon>
        <taxon>Bacilli</taxon>
        <taxon>Bacillales</taxon>
        <taxon>Bacillaceae</taxon>
        <taxon>Virgibacillus</taxon>
    </lineage>
</organism>
<evidence type="ECO:0000313" key="2">
    <source>
        <dbReference type="Proteomes" id="UP001597040"/>
    </source>
</evidence>
<reference evidence="2" key="1">
    <citation type="journal article" date="2019" name="Int. J. Syst. Evol. Microbiol.">
        <title>The Global Catalogue of Microorganisms (GCM) 10K type strain sequencing project: providing services to taxonomists for standard genome sequencing and annotation.</title>
        <authorList>
            <consortium name="The Broad Institute Genomics Platform"/>
            <consortium name="The Broad Institute Genome Sequencing Center for Infectious Disease"/>
            <person name="Wu L."/>
            <person name="Ma J."/>
        </authorList>
    </citation>
    <scope>NUCLEOTIDE SEQUENCE [LARGE SCALE GENOMIC DNA]</scope>
    <source>
        <strain evidence="2">CCUG 56754</strain>
    </source>
</reference>
<protein>
    <submittedName>
        <fullName evidence="1">Uncharacterized protein</fullName>
    </submittedName>
</protein>
<comment type="caution">
    <text evidence="1">The sequence shown here is derived from an EMBL/GenBank/DDBJ whole genome shotgun (WGS) entry which is preliminary data.</text>
</comment>
<dbReference type="RefSeq" id="WP_390359785.1">
    <property type="nucleotide sequence ID" value="NZ_JBHTKJ010000007.1"/>
</dbReference>
<evidence type="ECO:0000313" key="1">
    <source>
        <dbReference type="EMBL" id="MFD1037433.1"/>
    </source>
</evidence>
<sequence>MVGAGAICGVIGAFLKKAGEYVEFVDTALM</sequence>
<gene>
    <name evidence="1" type="ORF">ACFQ3N_03200</name>
</gene>
<keyword evidence="2" id="KW-1185">Reference proteome</keyword>
<proteinExistence type="predicted"/>
<dbReference type="Proteomes" id="UP001597040">
    <property type="component" value="Unassembled WGS sequence"/>
</dbReference>
<accession>A0ABW3LGB6</accession>
<dbReference type="EMBL" id="JBHTKJ010000007">
    <property type="protein sequence ID" value="MFD1037433.1"/>
    <property type="molecule type" value="Genomic_DNA"/>
</dbReference>